<comment type="similarity">
    <text evidence="5">Belongs to the class-III pyridoxal-phosphate-dependent aminotransferase family.</text>
</comment>
<evidence type="ECO:0000313" key="6">
    <source>
        <dbReference type="EMBL" id="SCY43559.1"/>
    </source>
</evidence>
<protein>
    <submittedName>
        <fullName evidence="6">Acetylornithine aminotransferase</fullName>
    </submittedName>
</protein>
<keyword evidence="7" id="KW-1185">Reference proteome</keyword>
<dbReference type="InterPro" id="IPR015422">
    <property type="entry name" value="PyrdxlP-dep_Trfase_small"/>
</dbReference>
<keyword evidence="2 6" id="KW-0032">Aminotransferase</keyword>
<sequence>MKELTLEHILKCHSIKKTDIIRGNNTDLFCKEGKRLIDFEAGMWCTALGHSNKRITNILIDQASKLMNVHYKLTCDIAEVLAVSLLKKIEFDDGKAVFLSSGSEAVELSIRLAKLVSRRNKLLTFSSSYLSAFSNAGGPRDNKMWIEVDFLQCNSCCSHHCTTKCDILKNIDFSDISTFVLESALGGRVLFPPQKLVNMLVNEVKKYGGIIVANEVTTGLGRTGEWFGYNHYNIKPDIVALGKSLGNGYPISGIVMNLETAKKVEEMNFTYVQSHQNDPLGCAVAIEVLNIMTEDNIIQRSKDVGCSIISQLREIQSFSTIVKEVRGRGLLVAMEFNSDAAEKIADNMLNQGYFIGTVPKWNIIRFSPALTISQKEITSMCNMLEDVIEKIEKNKGILR</sequence>
<dbReference type="EMBL" id="FMUS01000008">
    <property type="protein sequence ID" value="SCY43559.1"/>
    <property type="molecule type" value="Genomic_DNA"/>
</dbReference>
<evidence type="ECO:0000256" key="3">
    <source>
        <dbReference type="ARBA" id="ARBA00022679"/>
    </source>
</evidence>
<accession>A0A1G5FWI4</accession>
<dbReference type="InterPro" id="IPR005814">
    <property type="entry name" value="Aminotrans_3"/>
</dbReference>
<evidence type="ECO:0000256" key="2">
    <source>
        <dbReference type="ARBA" id="ARBA00022576"/>
    </source>
</evidence>
<dbReference type="GO" id="GO:0030170">
    <property type="term" value="F:pyridoxal phosphate binding"/>
    <property type="evidence" value="ECO:0007669"/>
    <property type="project" value="InterPro"/>
</dbReference>
<keyword evidence="3 6" id="KW-0808">Transferase</keyword>
<dbReference type="InterPro" id="IPR015424">
    <property type="entry name" value="PyrdxlP-dep_Trfase"/>
</dbReference>
<dbReference type="OrthoDB" id="9801052at2"/>
<dbReference type="Proteomes" id="UP000198636">
    <property type="component" value="Unassembled WGS sequence"/>
</dbReference>
<dbReference type="STRING" id="1120976.SAMN03080606_01519"/>
<dbReference type="InterPro" id="IPR050103">
    <property type="entry name" value="Class-III_PLP-dep_AT"/>
</dbReference>
<dbReference type="PANTHER" id="PTHR11986:SF79">
    <property type="entry name" value="ACETYLORNITHINE AMINOTRANSFERASE, MITOCHONDRIAL"/>
    <property type="match status" value="1"/>
</dbReference>
<keyword evidence="4 5" id="KW-0663">Pyridoxal phosphate</keyword>
<evidence type="ECO:0000256" key="4">
    <source>
        <dbReference type="ARBA" id="ARBA00022898"/>
    </source>
</evidence>
<evidence type="ECO:0000313" key="7">
    <source>
        <dbReference type="Proteomes" id="UP000198636"/>
    </source>
</evidence>
<dbReference type="PANTHER" id="PTHR11986">
    <property type="entry name" value="AMINOTRANSFERASE CLASS III"/>
    <property type="match status" value="1"/>
</dbReference>
<dbReference type="GO" id="GO:0008483">
    <property type="term" value="F:transaminase activity"/>
    <property type="evidence" value="ECO:0007669"/>
    <property type="project" value="UniProtKB-KW"/>
</dbReference>
<dbReference type="Gene3D" id="3.40.640.10">
    <property type="entry name" value="Type I PLP-dependent aspartate aminotransferase-like (Major domain)"/>
    <property type="match status" value="1"/>
</dbReference>
<evidence type="ECO:0000256" key="5">
    <source>
        <dbReference type="RuleBase" id="RU003560"/>
    </source>
</evidence>
<dbReference type="Pfam" id="PF00202">
    <property type="entry name" value="Aminotran_3"/>
    <property type="match status" value="1"/>
</dbReference>
<name>A0A1G5FWI4_9FIRM</name>
<dbReference type="InterPro" id="IPR015421">
    <property type="entry name" value="PyrdxlP-dep_Trfase_major"/>
</dbReference>
<dbReference type="RefSeq" id="WP_091541840.1">
    <property type="nucleotide sequence ID" value="NZ_FMUS01000008.1"/>
</dbReference>
<proteinExistence type="inferred from homology"/>
<dbReference type="AlphaFoldDB" id="A0A1G5FWI4"/>
<gene>
    <name evidence="6" type="ORF">SAMN03080606_01519</name>
</gene>
<dbReference type="SUPFAM" id="SSF53383">
    <property type="entry name" value="PLP-dependent transferases"/>
    <property type="match status" value="1"/>
</dbReference>
<evidence type="ECO:0000256" key="1">
    <source>
        <dbReference type="ARBA" id="ARBA00001933"/>
    </source>
</evidence>
<dbReference type="GO" id="GO:0042802">
    <property type="term" value="F:identical protein binding"/>
    <property type="evidence" value="ECO:0007669"/>
    <property type="project" value="TreeGrafter"/>
</dbReference>
<organism evidence="6 7">
    <name type="scientific">Alkaliphilus peptidifermentans DSM 18978</name>
    <dbReference type="NCBI Taxonomy" id="1120976"/>
    <lineage>
        <taxon>Bacteria</taxon>
        <taxon>Bacillati</taxon>
        <taxon>Bacillota</taxon>
        <taxon>Clostridia</taxon>
        <taxon>Peptostreptococcales</taxon>
        <taxon>Natronincolaceae</taxon>
        <taxon>Alkaliphilus</taxon>
    </lineage>
</organism>
<comment type="cofactor">
    <cofactor evidence="1">
        <name>pyridoxal 5'-phosphate</name>
        <dbReference type="ChEBI" id="CHEBI:597326"/>
    </cofactor>
</comment>
<reference evidence="6 7" key="1">
    <citation type="submission" date="2016-10" db="EMBL/GenBank/DDBJ databases">
        <authorList>
            <person name="de Groot N.N."/>
        </authorList>
    </citation>
    <scope>NUCLEOTIDE SEQUENCE [LARGE SCALE GENOMIC DNA]</scope>
    <source>
        <strain evidence="6 7">DSM 18978</strain>
    </source>
</reference>
<dbReference type="Gene3D" id="3.90.1150.10">
    <property type="entry name" value="Aspartate Aminotransferase, domain 1"/>
    <property type="match status" value="1"/>
</dbReference>